<evidence type="ECO:0000313" key="3">
    <source>
        <dbReference type="EMBL" id="SFM78320.1"/>
    </source>
</evidence>
<keyword evidence="5" id="KW-1185">Reference proteome</keyword>
<reference evidence="3 4" key="1">
    <citation type="submission" date="2016-10" db="EMBL/GenBank/DDBJ databases">
        <authorList>
            <person name="de Groot N.N."/>
        </authorList>
    </citation>
    <scope>NUCLEOTIDE SEQUENCE [LARGE SCALE GENOMIC DNA]</scope>
    <source>
        <strain evidence="3 4">CPCC 201259</strain>
    </source>
</reference>
<dbReference type="AlphaFoldDB" id="A0A1I4TP12"/>
<organism evidence="3 4">
    <name type="scientific">Saccharopolyspora antimicrobica</name>
    <dbReference type="NCBI Taxonomy" id="455193"/>
    <lineage>
        <taxon>Bacteria</taxon>
        <taxon>Bacillati</taxon>
        <taxon>Actinomycetota</taxon>
        <taxon>Actinomycetes</taxon>
        <taxon>Pseudonocardiales</taxon>
        <taxon>Pseudonocardiaceae</taxon>
        <taxon>Saccharopolyspora</taxon>
    </lineage>
</organism>
<name>A0A1I4TP12_9PSEU</name>
<evidence type="ECO:0000313" key="4">
    <source>
        <dbReference type="Proteomes" id="UP000199398"/>
    </source>
</evidence>
<evidence type="ECO:0000256" key="1">
    <source>
        <dbReference type="SAM" id="MobiDB-lite"/>
    </source>
</evidence>
<feature type="region of interest" description="Disordered" evidence="1">
    <location>
        <begin position="133"/>
        <end position="155"/>
    </location>
</feature>
<feature type="region of interest" description="Disordered" evidence="1">
    <location>
        <begin position="84"/>
        <end position="109"/>
    </location>
</feature>
<gene>
    <name evidence="2" type="ORF">ATL45_6921</name>
    <name evidence="3" type="ORF">SAMN05421805_1011507</name>
</gene>
<evidence type="ECO:0000313" key="2">
    <source>
        <dbReference type="EMBL" id="RKT88487.1"/>
    </source>
</evidence>
<evidence type="ECO:0000313" key="5">
    <source>
        <dbReference type="Proteomes" id="UP000270697"/>
    </source>
</evidence>
<proteinExistence type="predicted"/>
<feature type="region of interest" description="Disordered" evidence="1">
    <location>
        <begin position="213"/>
        <end position="237"/>
    </location>
</feature>
<sequence>MSPTAPSRCAPRDRDQAAASGRAVAGVAGAPPVLADPVLPLVTDLEVRCVGDSAVRARPPVGRRQYLMALRSMLAKDWTLEVQSPTTPDDVGSGEGAHEVRRVQRRQHRGRRRFRLGRLGPVGRHPAHVVDRGRRQARGHRYHQHPGPRSGVDPQGRAPIAALLTAGAPAWLVDALGDAGPTLVVPIVLGAVYALLRWAEPRLPAPIARVLLGSTRPPTYTPPSSTPDEPDGRHRAA</sequence>
<dbReference type="STRING" id="455193.SAMN05421805_1011507"/>
<dbReference type="Proteomes" id="UP000270697">
    <property type="component" value="Unassembled WGS sequence"/>
</dbReference>
<accession>A0A1I4TP12</accession>
<dbReference type="Proteomes" id="UP000199398">
    <property type="component" value="Unassembled WGS sequence"/>
</dbReference>
<reference evidence="2 5" key="2">
    <citation type="submission" date="2018-10" db="EMBL/GenBank/DDBJ databases">
        <title>Sequencing the genomes of 1000 actinobacteria strains.</title>
        <authorList>
            <person name="Klenk H.-P."/>
        </authorList>
    </citation>
    <scope>NUCLEOTIDE SEQUENCE [LARGE SCALE GENOMIC DNA]</scope>
    <source>
        <strain evidence="2 5">DSM 45119</strain>
    </source>
</reference>
<dbReference type="EMBL" id="RBXX01000002">
    <property type="protein sequence ID" value="RKT88487.1"/>
    <property type="molecule type" value="Genomic_DNA"/>
</dbReference>
<feature type="compositionally biased region" description="Basic residues" evidence="1">
    <location>
        <begin position="135"/>
        <end position="146"/>
    </location>
</feature>
<dbReference type="EMBL" id="FOUP01000001">
    <property type="protein sequence ID" value="SFM78320.1"/>
    <property type="molecule type" value="Genomic_DNA"/>
</dbReference>
<protein>
    <submittedName>
        <fullName evidence="3">Uncharacterized protein</fullName>
    </submittedName>
</protein>